<feature type="transmembrane region" description="Helical" evidence="8">
    <location>
        <begin position="341"/>
        <end position="360"/>
    </location>
</feature>
<evidence type="ECO:0000313" key="10">
    <source>
        <dbReference type="EMBL" id="SDN01204.1"/>
    </source>
</evidence>
<evidence type="ECO:0000313" key="11">
    <source>
        <dbReference type="Proteomes" id="UP000199370"/>
    </source>
</evidence>
<dbReference type="STRING" id="996166.SAMN05192554_11213"/>
<feature type="transmembrane region" description="Helical" evidence="8">
    <location>
        <begin position="38"/>
        <end position="55"/>
    </location>
</feature>
<feature type="region of interest" description="Disordered" evidence="7">
    <location>
        <begin position="431"/>
        <end position="452"/>
    </location>
</feature>
<feature type="transmembrane region" description="Helical" evidence="8">
    <location>
        <begin position="108"/>
        <end position="126"/>
    </location>
</feature>
<keyword evidence="5 8" id="KW-1133">Transmembrane helix</keyword>
<organism evidence="10 11">
    <name type="scientific">Haloarchaeobius iranensis</name>
    <dbReference type="NCBI Taxonomy" id="996166"/>
    <lineage>
        <taxon>Archaea</taxon>
        <taxon>Methanobacteriati</taxon>
        <taxon>Methanobacteriota</taxon>
        <taxon>Stenosarchaea group</taxon>
        <taxon>Halobacteria</taxon>
        <taxon>Halobacteriales</taxon>
        <taxon>Halorubellaceae</taxon>
        <taxon>Haloarchaeobius</taxon>
    </lineage>
</organism>
<feature type="transmembrane region" description="Helical" evidence="8">
    <location>
        <begin position="318"/>
        <end position="335"/>
    </location>
</feature>
<keyword evidence="2" id="KW-0813">Transport</keyword>
<feature type="domain" description="Major facilitator superfamily (MFS) profile" evidence="9">
    <location>
        <begin position="40"/>
        <end position="429"/>
    </location>
</feature>
<evidence type="ECO:0000256" key="4">
    <source>
        <dbReference type="ARBA" id="ARBA00022692"/>
    </source>
</evidence>
<dbReference type="InterPro" id="IPR050171">
    <property type="entry name" value="MFS_Transporters"/>
</dbReference>
<keyword evidence="11" id="KW-1185">Reference proteome</keyword>
<evidence type="ECO:0000256" key="2">
    <source>
        <dbReference type="ARBA" id="ARBA00022448"/>
    </source>
</evidence>
<sequence length="452" mass="47767">MGTGPTAVGRPNSGDGPGDGSVTMGATTDLQQGIREHLGQFSLHVLLVFATGLTIGSERAVVPVLGEDVLGVESFLVIGSFVVSFGFVKSLLNLYAGKWGEVYGRKPVLVLGWLTALPLPVVLIFAPNWWWITVGNVLLGVNQALTWSMAINAKIDLAGPEQRGLAVGIDEAFGYTGVAVGAWVTGVIAARTNLRPEPFYFLAVVVVLALLASVFLVRETLQFAQLEGDDDHHDANLPFRAVLKRATYGDRTLFAAAQAGHVENFVDTLFWIAVPLYLTSQGLGIDAVAVVVGVHSAMYFAQIGTGGLADRIGRRPPVVAGMFLAGGGVLGMVLVEGYLAWATLAAVSGLGMALLYPNLMTVPSDAAHPTWRAAGMGVYRMWRDAGYGVGAILIGLSMEFVGAEAAFYMTAASMFLSGAVVYVWMEETHPEFGTHEPPAPATGASRRSVAED</sequence>
<dbReference type="PROSITE" id="PS00216">
    <property type="entry name" value="SUGAR_TRANSPORT_1"/>
    <property type="match status" value="1"/>
</dbReference>
<dbReference type="GO" id="GO:0022857">
    <property type="term" value="F:transmembrane transporter activity"/>
    <property type="evidence" value="ECO:0007669"/>
    <property type="project" value="InterPro"/>
</dbReference>
<dbReference type="InterPro" id="IPR036259">
    <property type="entry name" value="MFS_trans_sf"/>
</dbReference>
<feature type="transmembrane region" description="Helical" evidence="8">
    <location>
        <begin position="172"/>
        <end position="192"/>
    </location>
</feature>
<dbReference type="InterPro" id="IPR020846">
    <property type="entry name" value="MFS_dom"/>
</dbReference>
<dbReference type="PANTHER" id="PTHR23517">
    <property type="entry name" value="RESISTANCE PROTEIN MDTM, PUTATIVE-RELATED-RELATED"/>
    <property type="match status" value="1"/>
</dbReference>
<dbReference type="AlphaFoldDB" id="A0A1G9XWQ4"/>
<keyword evidence="6 8" id="KW-0472">Membrane</keyword>
<feature type="region of interest" description="Disordered" evidence="7">
    <location>
        <begin position="1"/>
        <end position="25"/>
    </location>
</feature>
<feature type="transmembrane region" description="Helical" evidence="8">
    <location>
        <begin position="75"/>
        <end position="96"/>
    </location>
</feature>
<dbReference type="Gene3D" id="1.20.1250.20">
    <property type="entry name" value="MFS general substrate transporter like domains"/>
    <property type="match status" value="2"/>
</dbReference>
<evidence type="ECO:0000259" key="9">
    <source>
        <dbReference type="PROSITE" id="PS50850"/>
    </source>
</evidence>
<dbReference type="Proteomes" id="UP000199370">
    <property type="component" value="Unassembled WGS sequence"/>
</dbReference>
<dbReference type="PROSITE" id="PS50850">
    <property type="entry name" value="MFS"/>
    <property type="match status" value="1"/>
</dbReference>
<reference evidence="10 11" key="1">
    <citation type="submission" date="2016-10" db="EMBL/GenBank/DDBJ databases">
        <authorList>
            <person name="de Groot N.N."/>
        </authorList>
    </citation>
    <scope>NUCLEOTIDE SEQUENCE [LARGE SCALE GENOMIC DNA]</scope>
    <source>
        <strain evidence="11">EB21,IBRC-M 10013,KCTC 4048</strain>
    </source>
</reference>
<protein>
    <submittedName>
        <fullName evidence="10">Predicted arabinose efflux permease, MFS family</fullName>
    </submittedName>
</protein>
<accession>A0A1G9XWQ4</accession>
<dbReference type="InterPro" id="IPR011701">
    <property type="entry name" value="MFS"/>
</dbReference>
<feature type="transmembrane region" description="Helical" evidence="8">
    <location>
        <begin position="198"/>
        <end position="217"/>
    </location>
</feature>
<gene>
    <name evidence="10" type="ORF">SAMN05192554_11213</name>
</gene>
<keyword evidence="4 8" id="KW-0812">Transmembrane</keyword>
<dbReference type="Pfam" id="PF07690">
    <property type="entry name" value="MFS_1"/>
    <property type="match status" value="1"/>
</dbReference>
<dbReference type="EMBL" id="FNIA01000012">
    <property type="protein sequence ID" value="SDN01204.1"/>
    <property type="molecule type" value="Genomic_DNA"/>
</dbReference>
<evidence type="ECO:0000256" key="3">
    <source>
        <dbReference type="ARBA" id="ARBA00022475"/>
    </source>
</evidence>
<keyword evidence="3" id="KW-1003">Cell membrane</keyword>
<feature type="transmembrane region" description="Helical" evidence="8">
    <location>
        <begin position="381"/>
        <end position="400"/>
    </location>
</feature>
<dbReference type="PANTHER" id="PTHR23517:SF3">
    <property type="entry name" value="INTEGRAL MEMBRANE TRANSPORT PROTEIN"/>
    <property type="match status" value="1"/>
</dbReference>
<dbReference type="SUPFAM" id="SSF103473">
    <property type="entry name" value="MFS general substrate transporter"/>
    <property type="match status" value="1"/>
</dbReference>
<dbReference type="CDD" id="cd17325">
    <property type="entry name" value="MFS_MdtG_SLC18_like"/>
    <property type="match status" value="1"/>
</dbReference>
<proteinExistence type="predicted"/>
<evidence type="ECO:0000256" key="7">
    <source>
        <dbReference type="SAM" id="MobiDB-lite"/>
    </source>
</evidence>
<comment type="subcellular location">
    <subcellularLocation>
        <location evidence="1">Cell membrane</location>
        <topology evidence="1">Multi-pass membrane protein</topology>
    </subcellularLocation>
</comment>
<evidence type="ECO:0000256" key="1">
    <source>
        <dbReference type="ARBA" id="ARBA00004651"/>
    </source>
</evidence>
<dbReference type="GO" id="GO:0005886">
    <property type="term" value="C:plasma membrane"/>
    <property type="evidence" value="ECO:0007669"/>
    <property type="project" value="UniProtKB-SubCell"/>
</dbReference>
<name>A0A1G9XWQ4_9EURY</name>
<dbReference type="InterPro" id="IPR005829">
    <property type="entry name" value="Sugar_transporter_CS"/>
</dbReference>
<evidence type="ECO:0000256" key="5">
    <source>
        <dbReference type="ARBA" id="ARBA00022989"/>
    </source>
</evidence>
<evidence type="ECO:0000256" key="8">
    <source>
        <dbReference type="SAM" id="Phobius"/>
    </source>
</evidence>
<evidence type="ECO:0000256" key="6">
    <source>
        <dbReference type="ARBA" id="ARBA00023136"/>
    </source>
</evidence>